<name>A0A9J6EPV7_RHIMP</name>
<comment type="subcellular location">
    <subcellularLocation>
        <location evidence="1">Mitochondrion membrane</location>
    </subcellularLocation>
</comment>
<dbReference type="PANTHER" id="PTHR13080">
    <property type="entry name" value="ATP SYNTHASE F CHAIN, MITOCHONDRIAL-RELATED"/>
    <property type="match status" value="1"/>
</dbReference>
<evidence type="ECO:0000256" key="1">
    <source>
        <dbReference type="ARBA" id="ARBA00004325"/>
    </source>
</evidence>
<evidence type="ECO:0000256" key="9">
    <source>
        <dbReference type="ARBA" id="ARBA00023310"/>
    </source>
</evidence>
<comment type="similarity">
    <text evidence="2">Belongs to the ATPase F chain family.</text>
</comment>
<evidence type="ECO:0000256" key="5">
    <source>
        <dbReference type="ARBA" id="ARBA00022781"/>
    </source>
</evidence>
<feature type="region of interest" description="Disordered" evidence="10">
    <location>
        <begin position="244"/>
        <end position="268"/>
    </location>
</feature>
<evidence type="ECO:0000313" key="11">
    <source>
        <dbReference type="EMBL" id="KAH8036523.1"/>
    </source>
</evidence>
<dbReference type="VEuPathDB" id="VectorBase:LOC119180101"/>
<comment type="caution">
    <text evidence="11">The sequence shown here is derived from an EMBL/GenBank/DDBJ whole genome shotgun (WGS) entry which is preliminary data.</text>
</comment>
<keyword evidence="12" id="KW-1185">Reference proteome</keyword>
<proteinExistence type="inferred from homology"/>
<dbReference type="GO" id="GO:0046933">
    <property type="term" value="F:proton-transporting ATP synthase activity, rotational mechanism"/>
    <property type="evidence" value="ECO:0007669"/>
    <property type="project" value="TreeGrafter"/>
</dbReference>
<evidence type="ECO:0000256" key="4">
    <source>
        <dbReference type="ARBA" id="ARBA00022547"/>
    </source>
</evidence>
<evidence type="ECO:0000256" key="7">
    <source>
        <dbReference type="ARBA" id="ARBA00023128"/>
    </source>
</evidence>
<evidence type="ECO:0000256" key="8">
    <source>
        <dbReference type="ARBA" id="ARBA00023136"/>
    </source>
</evidence>
<sequence length="268" mass="31196">MAFGDYPPEYNPRVHGPYDPSRYYGKPDTPFSELRLGEIPSWLARRDKNPRAFAGLCSRAFWRWQMKYVQPKYAGLTPLIQFCVASSLLFYYLNYGKLSIEEQENCQELHYFIVQSPCVQNCSREADFVDVRPEAEPEASGQDYFGGDLWQRVVDFYLAERQCHALEALKTRRILPKFGRLDNVPTVASMDVATREDISYLVRRVVREELVRLQAGDVHHQCSFAACPEPPPYWMREHHVENRPRTETADFTPRLPFSPTGRGHHRMS</sequence>
<dbReference type="Pfam" id="PF10206">
    <property type="entry name" value="WRW"/>
    <property type="match status" value="1"/>
</dbReference>
<dbReference type="InterPro" id="IPR019344">
    <property type="entry name" value="F1F0-ATPsyn_F_prd"/>
</dbReference>
<dbReference type="AlphaFoldDB" id="A0A9J6EPV7"/>
<evidence type="ECO:0000256" key="2">
    <source>
        <dbReference type="ARBA" id="ARBA00005895"/>
    </source>
</evidence>
<dbReference type="GO" id="GO:0045259">
    <property type="term" value="C:proton-transporting ATP synthase complex"/>
    <property type="evidence" value="ECO:0007669"/>
    <property type="project" value="UniProtKB-KW"/>
</dbReference>
<evidence type="ECO:0000256" key="3">
    <source>
        <dbReference type="ARBA" id="ARBA00022448"/>
    </source>
</evidence>
<evidence type="ECO:0000256" key="10">
    <source>
        <dbReference type="SAM" id="MobiDB-lite"/>
    </source>
</evidence>
<dbReference type="GO" id="GO:0031966">
    <property type="term" value="C:mitochondrial membrane"/>
    <property type="evidence" value="ECO:0007669"/>
    <property type="project" value="UniProtKB-SubCell"/>
</dbReference>
<reference evidence="11" key="1">
    <citation type="journal article" date="2020" name="Cell">
        <title>Large-Scale Comparative Analyses of Tick Genomes Elucidate Their Genetic Diversity and Vector Capacities.</title>
        <authorList>
            <consortium name="Tick Genome and Microbiome Consortium (TIGMIC)"/>
            <person name="Jia N."/>
            <person name="Wang J."/>
            <person name="Shi W."/>
            <person name="Du L."/>
            <person name="Sun Y."/>
            <person name="Zhan W."/>
            <person name="Jiang J.F."/>
            <person name="Wang Q."/>
            <person name="Zhang B."/>
            <person name="Ji P."/>
            <person name="Bell-Sakyi L."/>
            <person name="Cui X.M."/>
            <person name="Yuan T.T."/>
            <person name="Jiang B.G."/>
            <person name="Yang W.F."/>
            <person name="Lam T.T."/>
            <person name="Chang Q.C."/>
            <person name="Ding S.J."/>
            <person name="Wang X.J."/>
            <person name="Zhu J.G."/>
            <person name="Ruan X.D."/>
            <person name="Zhao L."/>
            <person name="Wei J.T."/>
            <person name="Ye R.Z."/>
            <person name="Que T.C."/>
            <person name="Du C.H."/>
            <person name="Zhou Y.H."/>
            <person name="Cheng J.X."/>
            <person name="Dai P.F."/>
            <person name="Guo W.B."/>
            <person name="Han X.H."/>
            <person name="Huang E.J."/>
            <person name="Li L.F."/>
            <person name="Wei W."/>
            <person name="Gao Y.C."/>
            <person name="Liu J.Z."/>
            <person name="Shao H.Z."/>
            <person name="Wang X."/>
            <person name="Wang C.C."/>
            <person name="Yang T.C."/>
            <person name="Huo Q.B."/>
            <person name="Li W."/>
            <person name="Chen H.Y."/>
            <person name="Chen S.E."/>
            <person name="Zhou L.G."/>
            <person name="Ni X.B."/>
            <person name="Tian J.H."/>
            <person name="Sheng Y."/>
            <person name="Liu T."/>
            <person name="Pan Y.S."/>
            <person name="Xia L.Y."/>
            <person name="Li J."/>
            <person name="Zhao F."/>
            <person name="Cao W.C."/>
        </authorList>
    </citation>
    <scope>NUCLEOTIDE SEQUENCE</scope>
    <source>
        <strain evidence="11">Rmic-2018</strain>
    </source>
</reference>
<organism evidence="11 12">
    <name type="scientific">Rhipicephalus microplus</name>
    <name type="common">Cattle tick</name>
    <name type="synonym">Boophilus microplus</name>
    <dbReference type="NCBI Taxonomy" id="6941"/>
    <lineage>
        <taxon>Eukaryota</taxon>
        <taxon>Metazoa</taxon>
        <taxon>Ecdysozoa</taxon>
        <taxon>Arthropoda</taxon>
        <taxon>Chelicerata</taxon>
        <taxon>Arachnida</taxon>
        <taxon>Acari</taxon>
        <taxon>Parasitiformes</taxon>
        <taxon>Ixodida</taxon>
        <taxon>Ixodoidea</taxon>
        <taxon>Ixodidae</taxon>
        <taxon>Rhipicephalinae</taxon>
        <taxon>Rhipicephalus</taxon>
        <taxon>Boophilus</taxon>
    </lineage>
</organism>
<keyword evidence="3" id="KW-0813">Transport</keyword>
<dbReference type="GO" id="GO:0042776">
    <property type="term" value="P:proton motive force-driven mitochondrial ATP synthesis"/>
    <property type="evidence" value="ECO:0007669"/>
    <property type="project" value="TreeGrafter"/>
</dbReference>
<keyword evidence="5" id="KW-0375">Hydrogen ion transport</keyword>
<keyword evidence="9" id="KW-0066">ATP synthesis</keyword>
<evidence type="ECO:0000313" key="12">
    <source>
        <dbReference type="Proteomes" id="UP000821866"/>
    </source>
</evidence>
<reference evidence="11" key="2">
    <citation type="submission" date="2021-09" db="EMBL/GenBank/DDBJ databases">
        <authorList>
            <person name="Jia N."/>
            <person name="Wang J."/>
            <person name="Shi W."/>
            <person name="Du L."/>
            <person name="Sun Y."/>
            <person name="Zhan W."/>
            <person name="Jiang J."/>
            <person name="Wang Q."/>
            <person name="Zhang B."/>
            <person name="Ji P."/>
            <person name="Sakyi L.B."/>
            <person name="Cui X."/>
            <person name="Yuan T."/>
            <person name="Jiang B."/>
            <person name="Yang W."/>
            <person name="Lam T.T.-Y."/>
            <person name="Chang Q."/>
            <person name="Ding S."/>
            <person name="Wang X."/>
            <person name="Zhu J."/>
            <person name="Ruan X."/>
            <person name="Zhao L."/>
            <person name="Wei J."/>
            <person name="Que T."/>
            <person name="Du C."/>
            <person name="Cheng J."/>
            <person name="Dai P."/>
            <person name="Han X."/>
            <person name="Huang E."/>
            <person name="Gao Y."/>
            <person name="Liu J."/>
            <person name="Shao H."/>
            <person name="Ye R."/>
            <person name="Li L."/>
            <person name="Wei W."/>
            <person name="Wang X."/>
            <person name="Wang C."/>
            <person name="Huo Q."/>
            <person name="Li W."/>
            <person name="Guo W."/>
            <person name="Chen H."/>
            <person name="Chen S."/>
            <person name="Zhou L."/>
            <person name="Zhou L."/>
            <person name="Ni X."/>
            <person name="Tian J."/>
            <person name="Zhou Y."/>
            <person name="Sheng Y."/>
            <person name="Liu T."/>
            <person name="Pan Y."/>
            <person name="Xia L."/>
            <person name="Li J."/>
            <person name="Zhao F."/>
            <person name="Cao W."/>
        </authorList>
    </citation>
    <scope>NUCLEOTIDE SEQUENCE</scope>
    <source>
        <strain evidence="11">Rmic-2018</strain>
        <tissue evidence="11">Larvae</tissue>
    </source>
</reference>
<dbReference type="Proteomes" id="UP000821866">
    <property type="component" value="Chromosome 10"/>
</dbReference>
<keyword evidence="4" id="KW-0138">CF(0)</keyword>
<keyword evidence="8" id="KW-0472">Membrane</keyword>
<dbReference type="EMBL" id="JABSTU010000002">
    <property type="protein sequence ID" value="KAH8036523.1"/>
    <property type="molecule type" value="Genomic_DNA"/>
</dbReference>
<dbReference type="PANTHER" id="PTHR13080:SF20">
    <property type="entry name" value="ATP SYNTHASE SUBUNIT F, MITOCHONDRIAL-RELATED"/>
    <property type="match status" value="1"/>
</dbReference>
<keyword evidence="6" id="KW-0406">Ion transport</keyword>
<accession>A0A9J6EPV7</accession>
<gene>
    <name evidence="11" type="ORF">HPB51_001342</name>
</gene>
<keyword evidence="7" id="KW-0496">Mitochondrion</keyword>
<protein>
    <submittedName>
        <fullName evidence="11">Uncharacterized protein</fullName>
    </submittedName>
</protein>
<evidence type="ECO:0000256" key="6">
    <source>
        <dbReference type="ARBA" id="ARBA00023065"/>
    </source>
</evidence>